<dbReference type="AlphaFoldDB" id="A0AAV9HQJ2"/>
<protein>
    <submittedName>
        <fullName evidence="1">Uncharacterized protein</fullName>
    </submittedName>
</protein>
<proteinExistence type="predicted"/>
<comment type="caution">
    <text evidence="1">The sequence shown here is derived from an EMBL/GenBank/DDBJ whole genome shotgun (WGS) entry which is preliminary data.</text>
</comment>
<evidence type="ECO:0000313" key="1">
    <source>
        <dbReference type="EMBL" id="KAK4462129.1"/>
    </source>
</evidence>
<organism evidence="1 2">
    <name type="scientific">Cladorrhinum samala</name>
    <dbReference type="NCBI Taxonomy" id="585594"/>
    <lineage>
        <taxon>Eukaryota</taxon>
        <taxon>Fungi</taxon>
        <taxon>Dikarya</taxon>
        <taxon>Ascomycota</taxon>
        <taxon>Pezizomycotina</taxon>
        <taxon>Sordariomycetes</taxon>
        <taxon>Sordariomycetidae</taxon>
        <taxon>Sordariales</taxon>
        <taxon>Podosporaceae</taxon>
        <taxon>Cladorrhinum</taxon>
    </lineage>
</organism>
<accession>A0AAV9HQJ2</accession>
<reference evidence="1" key="2">
    <citation type="submission" date="2023-06" db="EMBL/GenBank/DDBJ databases">
        <authorList>
            <consortium name="Lawrence Berkeley National Laboratory"/>
            <person name="Mondo S.J."/>
            <person name="Hensen N."/>
            <person name="Bonometti L."/>
            <person name="Westerberg I."/>
            <person name="Brannstrom I.O."/>
            <person name="Guillou S."/>
            <person name="Cros-Aarteil S."/>
            <person name="Calhoun S."/>
            <person name="Haridas S."/>
            <person name="Kuo A."/>
            <person name="Pangilinan J."/>
            <person name="Riley R."/>
            <person name="Labutti K."/>
            <person name="Andreopoulos B."/>
            <person name="Lipzen A."/>
            <person name="Chen C."/>
            <person name="Yanf M."/>
            <person name="Daum C."/>
            <person name="Ng V."/>
            <person name="Clum A."/>
            <person name="Steindorff A."/>
            <person name="Ohm R."/>
            <person name="Martin F."/>
            <person name="Silar P."/>
            <person name="Natvig D."/>
            <person name="Lalanne C."/>
            <person name="Gautier V."/>
            <person name="Ament-Velasquez S.L."/>
            <person name="Kruys A."/>
            <person name="Hutchinson M.I."/>
            <person name="Powell A.J."/>
            <person name="Barry K."/>
            <person name="Miller A.N."/>
            <person name="Grigoriev I.V."/>
            <person name="Debuchy R."/>
            <person name="Gladieux P."/>
            <person name="Thoren M.H."/>
            <person name="Johannesson H."/>
        </authorList>
    </citation>
    <scope>NUCLEOTIDE SEQUENCE</scope>
    <source>
        <strain evidence="1">PSN324</strain>
    </source>
</reference>
<name>A0AAV9HQJ2_9PEZI</name>
<keyword evidence="2" id="KW-1185">Reference proteome</keyword>
<gene>
    <name evidence="1" type="ORF">QBC42DRAFT_346603</name>
</gene>
<dbReference type="Proteomes" id="UP001321749">
    <property type="component" value="Unassembled WGS sequence"/>
</dbReference>
<dbReference type="EMBL" id="MU864977">
    <property type="protein sequence ID" value="KAK4462129.1"/>
    <property type="molecule type" value="Genomic_DNA"/>
</dbReference>
<sequence length="230" mass="24705">MAVQIAALKRLLEKADGMEESATILPTPSFSMADWPAALRPNVQSAITKRFFSLLASNYFSGASALKPSRSKNSSMRGACSSQLGWDEMGQLFPFHPPNTQMPAGDAKERASWELSALVKLSFSLEEPTNRAARIPGCRLPEPLARSLETFRGKVGQSSIGATVLLESLHCVSKGSSDLLGFLQASGEHLSGIDVVNALLMDFPMVAARAIYALGTPPKASFDFQGKEND</sequence>
<evidence type="ECO:0000313" key="2">
    <source>
        <dbReference type="Proteomes" id="UP001321749"/>
    </source>
</evidence>
<reference evidence="1" key="1">
    <citation type="journal article" date="2023" name="Mol. Phylogenet. Evol.">
        <title>Genome-scale phylogeny and comparative genomics of the fungal order Sordariales.</title>
        <authorList>
            <person name="Hensen N."/>
            <person name="Bonometti L."/>
            <person name="Westerberg I."/>
            <person name="Brannstrom I.O."/>
            <person name="Guillou S."/>
            <person name="Cros-Aarteil S."/>
            <person name="Calhoun S."/>
            <person name="Haridas S."/>
            <person name="Kuo A."/>
            <person name="Mondo S."/>
            <person name="Pangilinan J."/>
            <person name="Riley R."/>
            <person name="LaButti K."/>
            <person name="Andreopoulos B."/>
            <person name="Lipzen A."/>
            <person name="Chen C."/>
            <person name="Yan M."/>
            <person name="Daum C."/>
            <person name="Ng V."/>
            <person name="Clum A."/>
            <person name="Steindorff A."/>
            <person name="Ohm R.A."/>
            <person name="Martin F."/>
            <person name="Silar P."/>
            <person name="Natvig D.O."/>
            <person name="Lalanne C."/>
            <person name="Gautier V."/>
            <person name="Ament-Velasquez S.L."/>
            <person name="Kruys A."/>
            <person name="Hutchinson M.I."/>
            <person name="Powell A.J."/>
            <person name="Barry K."/>
            <person name="Miller A.N."/>
            <person name="Grigoriev I.V."/>
            <person name="Debuchy R."/>
            <person name="Gladieux P."/>
            <person name="Hiltunen Thoren M."/>
            <person name="Johannesson H."/>
        </authorList>
    </citation>
    <scope>NUCLEOTIDE SEQUENCE</scope>
    <source>
        <strain evidence="1">PSN324</strain>
    </source>
</reference>